<reference evidence="1 2" key="1">
    <citation type="journal article" date="2019" name="Sci. Rep.">
        <title>Orb-weaving spider Araneus ventricosus genome elucidates the spidroin gene catalogue.</title>
        <authorList>
            <person name="Kono N."/>
            <person name="Nakamura H."/>
            <person name="Ohtoshi R."/>
            <person name="Moran D.A.P."/>
            <person name="Shinohara A."/>
            <person name="Yoshida Y."/>
            <person name="Fujiwara M."/>
            <person name="Mori M."/>
            <person name="Tomita M."/>
            <person name="Arakawa K."/>
        </authorList>
    </citation>
    <scope>NUCLEOTIDE SEQUENCE [LARGE SCALE GENOMIC DNA]</scope>
</reference>
<accession>A0A4Y2LIS8</accession>
<dbReference type="AlphaFoldDB" id="A0A4Y2LIS8"/>
<evidence type="ECO:0000313" key="2">
    <source>
        <dbReference type="Proteomes" id="UP000499080"/>
    </source>
</evidence>
<dbReference type="Proteomes" id="UP000499080">
    <property type="component" value="Unassembled WGS sequence"/>
</dbReference>
<evidence type="ECO:0000313" key="1">
    <source>
        <dbReference type="EMBL" id="GBN14090.1"/>
    </source>
</evidence>
<protein>
    <submittedName>
        <fullName evidence="1">Uncharacterized protein</fullName>
    </submittedName>
</protein>
<sequence>MYRVIQLSTYKLLGKVETKICSKMPTGGDRGRSSSSSVERSSRAEFLLVGDLPTKHSLALQLDTSHESPSFLQLPTDFPNADHAPPLQRIQNFKLKEL</sequence>
<comment type="caution">
    <text evidence="1">The sequence shown here is derived from an EMBL/GenBank/DDBJ whole genome shotgun (WGS) entry which is preliminary data.</text>
</comment>
<dbReference type="EMBL" id="BGPR01005863">
    <property type="protein sequence ID" value="GBN14090.1"/>
    <property type="molecule type" value="Genomic_DNA"/>
</dbReference>
<proteinExistence type="predicted"/>
<gene>
    <name evidence="1" type="ORF">AVEN_175249_1</name>
</gene>
<organism evidence="1 2">
    <name type="scientific">Araneus ventricosus</name>
    <name type="common">Orbweaver spider</name>
    <name type="synonym">Epeira ventricosa</name>
    <dbReference type="NCBI Taxonomy" id="182803"/>
    <lineage>
        <taxon>Eukaryota</taxon>
        <taxon>Metazoa</taxon>
        <taxon>Ecdysozoa</taxon>
        <taxon>Arthropoda</taxon>
        <taxon>Chelicerata</taxon>
        <taxon>Arachnida</taxon>
        <taxon>Araneae</taxon>
        <taxon>Araneomorphae</taxon>
        <taxon>Entelegynae</taxon>
        <taxon>Araneoidea</taxon>
        <taxon>Araneidae</taxon>
        <taxon>Araneus</taxon>
    </lineage>
</organism>
<keyword evidence="2" id="KW-1185">Reference proteome</keyword>
<name>A0A4Y2LIS8_ARAVE</name>